<dbReference type="InterPro" id="IPR004598">
    <property type="entry name" value="TFIIH_p52/Tfb2"/>
</dbReference>
<comment type="subcellular location">
    <subcellularLocation>
        <location evidence="2 9">Nucleus</location>
    </subcellularLocation>
</comment>
<evidence type="ECO:0000313" key="12">
    <source>
        <dbReference type="Proteomes" id="UP000740883"/>
    </source>
</evidence>
<dbReference type="OrthoDB" id="364513at2759"/>
<dbReference type="PANTHER" id="PTHR13152">
    <property type="entry name" value="TFIIH, POLYPEPTIDE 4"/>
    <property type="match status" value="1"/>
</dbReference>
<keyword evidence="8 9" id="KW-0539">Nucleus</keyword>
<comment type="function">
    <text evidence="9">Component of the general transcription and DNA repair factor IIH (TFIIH) core complex which is involved in general and transcription-coupled nucleotide excision repair (NER) of damaged DNA.</text>
</comment>
<evidence type="ECO:0000313" key="11">
    <source>
        <dbReference type="EMBL" id="KAF9764623.1"/>
    </source>
</evidence>
<keyword evidence="6 9" id="KW-0804">Transcription</keyword>
<keyword evidence="7 9" id="KW-0234">DNA repair</keyword>
<evidence type="ECO:0000256" key="7">
    <source>
        <dbReference type="ARBA" id="ARBA00023204"/>
    </source>
</evidence>
<dbReference type="GO" id="GO:0005675">
    <property type="term" value="C:transcription factor TFIIH holo complex"/>
    <property type="evidence" value="ECO:0007669"/>
    <property type="project" value="TreeGrafter"/>
</dbReference>
<dbReference type="Pfam" id="PF18307">
    <property type="entry name" value="Tfb2_C"/>
    <property type="match status" value="1"/>
</dbReference>
<keyword evidence="4 9" id="KW-0227">DNA damage</keyword>
<evidence type="ECO:0000256" key="2">
    <source>
        <dbReference type="ARBA" id="ARBA00004123"/>
    </source>
</evidence>
<evidence type="ECO:0000259" key="10">
    <source>
        <dbReference type="Pfam" id="PF18307"/>
    </source>
</evidence>
<comment type="function">
    <text evidence="1">Component of the general transcription and DNA repair factor IIH (TFIIH) core complex, which is involved in general and transcription-coupled nucleotide excision repair (NER) of damaged DNA and, when complexed to TFIIK, in RNA transcription by RNA polymerase II. In NER, TFIIH acts by opening DNA around the lesion to allow the excision of the damaged oligonucleotide and its replacement by a new DNA fragment. In transcription, TFIIH has an essential role in transcription initiation. When the pre-initiation complex (PIC) has been established, TFIIH is required for promoter opening and promoter escape. Phosphorylation of the C-terminal tail (CTD) of the largest subunit of RNA polymerase II by the kinase module TFIIK controls the initiation of transcription.</text>
</comment>
<dbReference type="Gene3D" id="3.30.70.2610">
    <property type="match status" value="1"/>
</dbReference>
<evidence type="ECO:0000256" key="5">
    <source>
        <dbReference type="ARBA" id="ARBA00023015"/>
    </source>
</evidence>
<dbReference type="PANTHER" id="PTHR13152:SF0">
    <property type="entry name" value="GENERAL TRANSCRIPTION FACTOR IIH SUBUNIT 4"/>
    <property type="match status" value="1"/>
</dbReference>
<keyword evidence="5 9" id="KW-0805">Transcription regulation</keyword>
<reference evidence="11 12" key="1">
    <citation type="journal article" date="2020" name="Genome Biol. Evol.">
        <title>Comparative genomics of strictly vertically transmitted, feminizing microsporidia endosymbionts of amphipod crustaceans.</title>
        <authorList>
            <person name="Cormier A."/>
            <person name="Chebbi M.A."/>
            <person name="Giraud I."/>
            <person name="Wattier R."/>
            <person name="Teixeira M."/>
            <person name="Gilbert C."/>
            <person name="Rigaud T."/>
            <person name="Cordaux R."/>
        </authorList>
    </citation>
    <scope>NUCLEOTIDE SEQUENCE [LARGE SCALE GENOMIC DNA]</scope>
    <source>
        <strain evidence="11 12">Ou3-Ou53</strain>
    </source>
</reference>
<keyword evidence="12" id="KW-1185">Reference proteome</keyword>
<evidence type="ECO:0000256" key="6">
    <source>
        <dbReference type="ARBA" id="ARBA00023163"/>
    </source>
</evidence>
<dbReference type="GO" id="GO:0006289">
    <property type="term" value="P:nucleotide-excision repair"/>
    <property type="evidence" value="ECO:0007669"/>
    <property type="project" value="InterPro"/>
</dbReference>
<proteinExistence type="inferred from homology"/>
<dbReference type="GO" id="GO:0001671">
    <property type="term" value="F:ATPase activator activity"/>
    <property type="evidence" value="ECO:0007669"/>
    <property type="project" value="InterPro"/>
</dbReference>
<dbReference type="AlphaFoldDB" id="A0A9P6L060"/>
<evidence type="ECO:0000256" key="8">
    <source>
        <dbReference type="ARBA" id="ARBA00023242"/>
    </source>
</evidence>
<sequence>MSNPQSLMDYIKNLREEDKMALYKSPLFCTSVLKLFDKATISLLFDLLISAPTLKSLQSNKTVKDSLKLLLRLSLITKKGNNLFLDDTFRKSVFSGVCEVKSDCYFTESEIKNTSENFYENTKFQDILQYIVNKNTNNKHFGVLDILIYGKLINLSGDITNTGFEFLLKSRKEQIWSLIVLGLVNFSKNIEEQLETLISLLELSVKKPNVVYKLARSVNIKFYTFLQSLGLLSATGNTIVFNEHFRDLFMITSSKTSSFINIETNFKMYAYTKSEYEISIIKLFSEIQLELPNLIKAMITEESVNRAFEKGVTSSQIIHFLNASLYFGDLPITISNQIKIWESKRNRVQINNGFLYSNFLNLIDFQKVLKFSTDKNCIVDKDIEKRVLVIKPEFNDIVKEYMKSLM</sequence>
<feature type="domain" description="Transcription factor Tfb2 C-terminal" evidence="10">
    <location>
        <begin position="336"/>
        <end position="403"/>
    </location>
</feature>
<dbReference type="GO" id="GO:0000439">
    <property type="term" value="C:transcription factor TFIIH core complex"/>
    <property type="evidence" value="ECO:0007669"/>
    <property type="project" value="InterPro"/>
</dbReference>
<dbReference type="InterPro" id="IPR040662">
    <property type="entry name" value="Tfb2_C"/>
</dbReference>
<accession>A0A9P6L060</accession>
<name>A0A9P6L060_9MICR</name>
<comment type="similarity">
    <text evidence="3 9">Belongs to the TFB2 family.</text>
</comment>
<organism evidence="11 12">
    <name type="scientific">Nosema granulosis</name>
    <dbReference type="NCBI Taxonomy" id="83296"/>
    <lineage>
        <taxon>Eukaryota</taxon>
        <taxon>Fungi</taxon>
        <taxon>Fungi incertae sedis</taxon>
        <taxon>Microsporidia</taxon>
        <taxon>Nosematidae</taxon>
        <taxon>Nosema</taxon>
    </lineage>
</organism>
<protein>
    <recommendedName>
        <fullName evidence="9">RNA polymerase II transcription factor B subunit 2</fullName>
    </recommendedName>
</protein>
<dbReference type="GO" id="GO:0003690">
    <property type="term" value="F:double-stranded DNA binding"/>
    <property type="evidence" value="ECO:0007669"/>
    <property type="project" value="TreeGrafter"/>
</dbReference>
<dbReference type="Proteomes" id="UP000740883">
    <property type="component" value="Unassembled WGS sequence"/>
</dbReference>
<dbReference type="EMBL" id="SBJO01000014">
    <property type="protein sequence ID" value="KAF9764623.1"/>
    <property type="molecule type" value="Genomic_DNA"/>
</dbReference>
<evidence type="ECO:0000256" key="9">
    <source>
        <dbReference type="RuleBase" id="RU364024"/>
    </source>
</evidence>
<comment type="caution">
    <text evidence="11">The sequence shown here is derived from an EMBL/GenBank/DDBJ whole genome shotgun (WGS) entry which is preliminary data.</text>
</comment>
<evidence type="ECO:0000256" key="3">
    <source>
        <dbReference type="ARBA" id="ARBA00007132"/>
    </source>
</evidence>
<evidence type="ECO:0000256" key="4">
    <source>
        <dbReference type="ARBA" id="ARBA00022763"/>
    </source>
</evidence>
<dbReference type="Pfam" id="PF03849">
    <property type="entry name" value="Tfb2"/>
    <property type="match status" value="1"/>
</dbReference>
<evidence type="ECO:0000256" key="1">
    <source>
        <dbReference type="ARBA" id="ARBA00002817"/>
    </source>
</evidence>
<gene>
    <name evidence="11" type="primary">GTF2H4</name>
    <name evidence="11" type="ORF">NGRA_0397</name>
</gene>